<dbReference type="SUPFAM" id="SSF56784">
    <property type="entry name" value="HAD-like"/>
    <property type="match status" value="1"/>
</dbReference>
<dbReference type="EMBL" id="SUPK01000004">
    <property type="protein sequence ID" value="TJY42238.1"/>
    <property type="molecule type" value="Genomic_DNA"/>
</dbReference>
<dbReference type="InterPro" id="IPR023198">
    <property type="entry name" value="PGP-like_dom2"/>
</dbReference>
<dbReference type="OrthoDB" id="9797743at2"/>
<dbReference type="GO" id="GO:0008967">
    <property type="term" value="F:phosphoglycolate phosphatase activity"/>
    <property type="evidence" value="ECO:0007669"/>
    <property type="project" value="TreeGrafter"/>
</dbReference>
<sequence length="274" mass="30626">MAGGGLHHGRGVGHYRRSAHDVTKVRAGKGIFDVDAVVFDKDGLLFDSQYFWKALAQIRVDTLREIDGFPIDKWCSLFGVERENGEILSIHPSGIFAIASPQEEAVVTASLLHEATGDEWGRCRRRAVEAFEESDKRFDVRRALLPKPGFPRIFRELRDVGIPYGVATSDDAERTRVSVDQFDEADSLRFIVTPVEVKRGKPNPDMLLLISEMLGIPCNRMMMIGDSYVDVQMAQSAGCIGIGIPDDAAMKDKMMEYDCTILESLEELEVMRGR</sequence>
<dbReference type="NCBIfam" id="TIGR01549">
    <property type="entry name" value="HAD-SF-IA-v1"/>
    <property type="match status" value="1"/>
</dbReference>
<comment type="caution">
    <text evidence="1">The sequence shown here is derived from an EMBL/GenBank/DDBJ whole genome shotgun (WGS) entry which is preliminary data.</text>
</comment>
<accession>A0A4U0FC54</accession>
<dbReference type="GO" id="GO:0006281">
    <property type="term" value="P:DNA repair"/>
    <property type="evidence" value="ECO:0007669"/>
    <property type="project" value="TreeGrafter"/>
</dbReference>
<keyword evidence="2" id="KW-1185">Reference proteome</keyword>
<dbReference type="Gene3D" id="3.40.50.1000">
    <property type="entry name" value="HAD superfamily/HAD-like"/>
    <property type="match status" value="1"/>
</dbReference>
<protein>
    <submittedName>
        <fullName evidence="1">HAD family phosphatase</fullName>
    </submittedName>
</protein>
<dbReference type="SFLD" id="SFLDG01129">
    <property type="entry name" value="C1.5:_HAD__Beta-PGM__Phosphata"/>
    <property type="match status" value="1"/>
</dbReference>
<reference evidence="1 2" key="1">
    <citation type="submission" date="2019-04" db="EMBL/GenBank/DDBJ databases">
        <title>Cohnella sp. nov., isolated from soil.</title>
        <authorList>
            <person name="Kim W."/>
        </authorList>
    </citation>
    <scope>NUCLEOTIDE SEQUENCE [LARGE SCALE GENOMIC DNA]</scope>
    <source>
        <strain evidence="1 2">CAU 1483</strain>
    </source>
</reference>
<dbReference type="Proteomes" id="UP000309673">
    <property type="component" value="Unassembled WGS sequence"/>
</dbReference>
<evidence type="ECO:0000313" key="1">
    <source>
        <dbReference type="EMBL" id="TJY42238.1"/>
    </source>
</evidence>
<dbReference type="AlphaFoldDB" id="A0A4U0FC54"/>
<dbReference type="InterPro" id="IPR006439">
    <property type="entry name" value="HAD-SF_hydro_IA"/>
</dbReference>
<dbReference type="SFLD" id="SFLDS00003">
    <property type="entry name" value="Haloacid_Dehalogenase"/>
    <property type="match status" value="1"/>
</dbReference>
<dbReference type="InterPro" id="IPR023214">
    <property type="entry name" value="HAD_sf"/>
</dbReference>
<dbReference type="InterPro" id="IPR036412">
    <property type="entry name" value="HAD-like_sf"/>
</dbReference>
<evidence type="ECO:0000313" key="2">
    <source>
        <dbReference type="Proteomes" id="UP000309673"/>
    </source>
</evidence>
<dbReference type="Gene3D" id="1.10.150.240">
    <property type="entry name" value="Putative phosphatase, domain 2"/>
    <property type="match status" value="1"/>
</dbReference>
<dbReference type="PANTHER" id="PTHR43434:SF1">
    <property type="entry name" value="PHOSPHOGLYCOLATE PHOSPHATASE"/>
    <property type="match status" value="1"/>
</dbReference>
<dbReference type="Pfam" id="PF00702">
    <property type="entry name" value="Hydrolase"/>
    <property type="match status" value="1"/>
</dbReference>
<proteinExistence type="predicted"/>
<organism evidence="1 2">
    <name type="scientific">Cohnella pontilimi</name>
    <dbReference type="NCBI Taxonomy" id="2564100"/>
    <lineage>
        <taxon>Bacteria</taxon>
        <taxon>Bacillati</taxon>
        <taxon>Bacillota</taxon>
        <taxon>Bacilli</taxon>
        <taxon>Bacillales</taxon>
        <taxon>Paenibacillaceae</taxon>
        <taxon>Cohnella</taxon>
    </lineage>
</organism>
<dbReference type="InterPro" id="IPR050155">
    <property type="entry name" value="HAD-like_hydrolase_sf"/>
</dbReference>
<dbReference type="CDD" id="cd01427">
    <property type="entry name" value="HAD_like"/>
    <property type="match status" value="1"/>
</dbReference>
<name>A0A4U0FC54_9BACL</name>
<dbReference type="PANTHER" id="PTHR43434">
    <property type="entry name" value="PHOSPHOGLYCOLATE PHOSPHATASE"/>
    <property type="match status" value="1"/>
</dbReference>
<gene>
    <name evidence="1" type="ORF">E5161_09530</name>
</gene>